<gene>
    <name evidence="1" type="ORF">ISN26_03380</name>
</gene>
<evidence type="ECO:0000313" key="2">
    <source>
        <dbReference type="Proteomes" id="UP000604381"/>
    </source>
</evidence>
<accession>A0A930XXX6</accession>
<dbReference type="AlphaFoldDB" id="A0A930XXX6"/>
<evidence type="ECO:0000313" key="1">
    <source>
        <dbReference type="EMBL" id="MBF2735114.1"/>
    </source>
</evidence>
<feature type="non-terminal residue" evidence="1">
    <location>
        <position position="434"/>
    </location>
</feature>
<name>A0A930XXX6_9GAMM</name>
<organism evidence="1 2">
    <name type="scientific">Candidatus Amphirhobacter heronislandensis</name>
    <dbReference type="NCBI Taxonomy" id="1732024"/>
    <lineage>
        <taxon>Bacteria</taxon>
        <taxon>Pseudomonadati</taxon>
        <taxon>Pseudomonadota</taxon>
        <taxon>Gammaproteobacteria</taxon>
        <taxon>Candidatus Tethybacterales</taxon>
        <taxon>Candidatus Tethybacteraceae</taxon>
        <taxon>Candidatus Amphirhobacter</taxon>
    </lineage>
</organism>
<dbReference type="EMBL" id="JADHEI010000033">
    <property type="protein sequence ID" value="MBF2735114.1"/>
    <property type="molecule type" value="Genomic_DNA"/>
</dbReference>
<proteinExistence type="predicted"/>
<sequence length="434" mass="48174">MRAQDMPGEFFPMLDAEQYGKVQDWLADASRETLEKFIKEDEADATMRLFGYIALLLGPGANPEGGKIDGEQERARCCLGLLDPAHKQHSALALLTRIECNPIASDSDISLSAADFTQATVVHPRMALSANIEGLNIKSGIAACAGAAVAGNRPLYARLLEHLRKAEIIQESTTAVHDEVKAFYRDRMESGARRAVTRTKPAAEDQFTQIDGIEVLALCQKVVHRQHGPTYGFSRVVAVRDAGTKTWHELNKEQASALFPLNGSLMHFEGQKFPQMPVRGSYSVWKASEQHMADVEVEKLDNRIFAQRRAAAAYRVHPLDHIASKQRGLARQWLRDPQGFGLKDPGGERLLLFEDGVFVRSMHTAEEMANTGFREKLTRWRDLPLLQLANGDLLYVGELPDEEGDYSLSEPMAELQGLLGGLPDLTRSDREEVA</sequence>
<protein>
    <submittedName>
        <fullName evidence="1">Uncharacterized protein</fullName>
    </submittedName>
</protein>
<comment type="caution">
    <text evidence="1">The sequence shown here is derived from an EMBL/GenBank/DDBJ whole genome shotgun (WGS) entry which is preliminary data.</text>
</comment>
<keyword evidence="2" id="KW-1185">Reference proteome</keyword>
<reference evidence="1" key="1">
    <citation type="submission" date="2020-10" db="EMBL/GenBank/DDBJ databases">
        <title>An improved Amphimedon queenslandica hologenome assembly reveals how three proteobacterial symbionts can extend the metabolic phenotypic of their marine sponge host.</title>
        <authorList>
            <person name="Degnan B."/>
            <person name="Degnan S."/>
            <person name="Xiang X."/>
        </authorList>
    </citation>
    <scope>NUCLEOTIDE SEQUENCE</scope>
    <source>
        <strain evidence="1">AqS2</strain>
    </source>
</reference>
<dbReference type="Proteomes" id="UP000604381">
    <property type="component" value="Unassembled WGS sequence"/>
</dbReference>